<dbReference type="Pfam" id="PF00735">
    <property type="entry name" value="Septin"/>
    <property type="match status" value="1"/>
</dbReference>
<feature type="domain" description="Septin-type G" evidence="1">
    <location>
        <begin position="70"/>
        <end position="153"/>
    </location>
</feature>
<dbReference type="InterPro" id="IPR030379">
    <property type="entry name" value="G_SEPTIN_dom"/>
</dbReference>
<reference evidence="2" key="1">
    <citation type="submission" date="2023-09" db="UniProtKB">
        <authorList>
            <consortium name="Ensembl"/>
        </authorList>
    </citation>
    <scope>IDENTIFICATION</scope>
</reference>
<dbReference type="GO" id="GO:0005525">
    <property type="term" value="F:GTP binding"/>
    <property type="evidence" value="ECO:0007669"/>
    <property type="project" value="InterPro"/>
</dbReference>
<dbReference type="GeneTree" id="ENSGT00500000044904"/>
<dbReference type="InterPro" id="IPR025662">
    <property type="entry name" value="Sigma_54_int_dom_ATP-bd_1"/>
</dbReference>
<name>A0A3B5ALB3_9TELE</name>
<dbReference type="STRING" id="144197.ENSSPAP00000021221"/>
<dbReference type="PANTHER" id="PTHR32046">
    <property type="entry name" value="G DOMAIN-CONTAINING PROTEIN"/>
    <property type="match status" value="1"/>
</dbReference>
<dbReference type="PANTHER" id="PTHR32046:SF11">
    <property type="entry name" value="IMMUNE-ASSOCIATED NUCLEOTIDE-BINDING PROTEIN 10-LIKE"/>
    <property type="match status" value="1"/>
</dbReference>
<organism evidence="2">
    <name type="scientific">Stegastes partitus</name>
    <name type="common">bicolor damselfish</name>
    <dbReference type="NCBI Taxonomy" id="144197"/>
    <lineage>
        <taxon>Eukaryota</taxon>
        <taxon>Metazoa</taxon>
        <taxon>Chordata</taxon>
        <taxon>Craniata</taxon>
        <taxon>Vertebrata</taxon>
        <taxon>Euteleostomi</taxon>
        <taxon>Actinopterygii</taxon>
        <taxon>Neopterygii</taxon>
        <taxon>Teleostei</taxon>
        <taxon>Neoteleostei</taxon>
        <taxon>Acanthomorphata</taxon>
        <taxon>Ovalentaria</taxon>
        <taxon>Pomacentridae</taxon>
        <taxon>Stegastes</taxon>
    </lineage>
</organism>
<dbReference type="SUPFAM" id="SSF52540">
    <property type="entry name" value="P-loop containing nucleoside triphosphate hydrolases"/>
    <property type="match status" value="1"/>
</dbReference>
<protein>
    <recommendedName>
        <fullName evidence="1">Septin-type G domain-containing protein</fullName>
    </recommendedName>
</protein>
<proteinExistence type="predicted"/>
<evidence type="ECO:0000259" key="1">
    <source>
        <dbReference type="Pfam" id="PF00735"/>
    </source>
</evidence>
<accession>A0A3B5ALB3</accession>
<dbReference type="AlphaFoldDB" id="A0A3B5ALB3"/>
<dbReference type="InterPro" id="IPR027417">
    <property type="entry name" value="P-loop_NTPase"/>
</dbReference>
<dbReference type="Gene3D" id="3.40.50.300">
    <property type="entry name" value="P-loop containing nucleotide triphosphate hydrolases"/>
    <property type="match status" value="1"/>
</dbReference>
<sequence length="266" mass="29739">RNSSGASPDFPSSPSLHVWVYQVCPAAFLLLNSDLLRPGSPAVYQLRIKKKIFGSLTRITVGKRNVNKLNKTILLVGETGAGKSALVNALFNHNMGVKWEDEVWFQIVEEDKRKSQTESQTSDVIVYEFFDFEDETLPYPLTIIDTPGFGDTRGAEHDVVISQRLLDLFRSDDGVHEVNAVGLVLKASDNRLSDRQMYVFDSVMSLFGKNLEENIVALITHSNGLPNRIAIQAIEDTKIKCARNEKNQPSSVVLQNEKKNQNCLVC</sequence>
<evidence type="ECO:0000313" key="2">
    <source>
        <dbReference type="Ensembl" id="ENSSPAP00000021221.1"/>
    </source>
</evidence>
<dbReference type="Ensembl" id="ENSSPAT00000021545.1">
    <property type="protein sequence ID" value="ENSSPAP00000021221.1"/>
    <property type="gene ID" value="ENSSPAG00000015996.1"/>
</dbReference>
<dbReference type="PROSITE" id="PS00675">
    <property type="entry name" value="SIGMA54_INTERACT_1"/>
    <property type="match status" value="1"/>
</dbReference>